<reference evidence="16" key="1">
    <citation type="submission" date="2020-10" db="EMBL/GenBank/DDBJ databases">
        <authorList>
            <person name="Gilroy R."/>
        </authorList>
    </citation>
    <scope>NUCLEOTIDE SEQUENCE</scope>
    <source>
        <strain evidence="16">CHK195-12923</strain>
    </source>
</reference>
<name>A0A9D1MIA5_9FIRM</name>
<dbReference type="InterPro" id="IPR003607">
    <property type="entry name" value="HD/PDEase_dom"/>
</dbReference>
<accession>A0A9D1MIA5</accession>
<evidence type="ECO:0000256" key="1">
    <source>
        <dbReference type="ARBA" id="ARBA00002324"/>
    </source>
</evidence>
<dbReference type="InterPro" id="IPR014729">
    <property type="entry name" value="Rossmann-like_a/b/a_fold"/>
</dbReference>
<dbReference type="GO" id="GO:0046872">
    <property type="term" value="F:metal ion binding"/>
    <property type="evidence" value="ECO:0007669"/>
    <property type="project" value="UniProtKB-KW"/>
</dbReference>
<comment type="catalytic activity">
    <reaction evidence="12 14">
        <text>nicotinate beta-D-ribonucleotide + ATP + H(+) = deamido-NAD(+) + diphosphate</text>
        <dbReference type="Rhea" id="RHEA:22860"/>
        <dbReference type="ChEBI" id="CHEBI:15378"/>
        <dbReference type="ChEBI" id="CHEBI:30616"/>
        <dbReference type="ChEBI" id="CHEBI:33019"/>
        <dbReference type="ChEBI" id="CHEBI:57502"/>
        <dbReference type="ChEBI" id="CHEBI:58437"/>
        <dbReference type="EC" id="2.7.7.18"/>
    </reaction>
</comment>
<dbReference type="InterPro" id="IPR005249">
    <property type="entry name" value="YqeK"/>
</dbReference>
<dbReference type="Pfam" id="PF01467">
    <property type="entry name" value="CTP_transf_like"/>
    <property type="match status" value="1"/>
</dbReference>
<dbReference type="GO" id="GO:0008803">
    <property type="term" value="F:bis(5'-nucleosyl)-tetraphosphatase (symmetrical) activity"/>
    <property type="evidence" value="ECO:0007669"/>
    <property type="project" value="UniProtKB-EC"/>
</dbReference>
<protein>
    <recommendedName>
        <fullName evidence="14">Probable nicotinate-nucleotide adenylyltransferase</fullName>
        <ecNumber evidence="14">2.7.7.18</ecNumber>
    </recommendedName>
    <alternativeName>
        <fullName evidence="14">Deamido-NAD(+) diphosphorylase</fullName>
    </alternativeName>
    <alternativeName>
        <fullName evidence="14">Deamido-NAD(+) pyrophosphorylase</fullName>
    </alternativeName>
    <alternativeName>
        <fullName evidence="14">Nicotinate mononucleotide adenylyltransferase</fullName>
        <shortName evidence="14">NaMN adenylyltransferase</shortName>
    </alternativeName>
</protein>
<evidence type="ECO:0000313" key="16">
    <source>
        <dbReference type="EMBL" id="HIU61033.1"/>
    </source>
</evidence>
<dbReference type="PANTHER" id="PTHR39321:SF3">
    <property type="entry name" value="PHOSPHOPANTETHEINE ADENYLYLTRANSFERASE"/>
    <property type="match status" value="1"/>
</dbReference>
<keyword evidence="5 14" id="KW-0548">Nucleotidyltransferase</keyword>
<keyword evidence="10" id="KW-0408">Iron</keyword>
<dbReference type="HAMAP" id="MF_00244">
    <property type="entry name" value="NaMN_adenylyltr"/>
    <property type="match status" value="1"/>
</dbReference>
<dbReference type="GO" id="GO:0009435">
    <property type="term" value="P:NAD+ biosynthetic process"/>
    <property type="evidence" value="ECO:0007669"/>
    <property type="project" value="UniProtKB-UniRule"/>
</dbReference>
<dbReference type="Gene3D" id="3.40.50.620">
    <property type="entry name" value="HUPs"/>
    <property type="match status" value="1"/>
</dbReference>
<evidence type="ECO:0000256" key="11">
    <source>
        <dbReference type="ARBA" id="ARBA00023027"/>
    </source>
</evidence>
<dbReference type="PANTHER" id="PTHR39321">
    <property type="entry name" value="NICOTINATE-NUCLEOTIDE ADENYLYLTRANSFERASE-RELATED"/>
    <property type="match status" value="1"/>
</dbReference>
<dbReference type="GO" id="GO:0005524">
    <property type="term" value="F:ATP binding"/>
    <property type="evidence" value="ECO:0007669"/>
    <property type="project" value="UniProtKB-KW"/>
</dbReference>
<keyword evidence="6" id="KW-0479">Metal-binding</keyword>
<dbReference type="Proteomes" id="UP000824110">
    <property type="component" value="Unassembled WGS sequence"/>
</dbReference>
<evidence type="ECO:0000256" key="10">
    <source>
        <dbReference type="ARBA" id="ARBA00023004"/>
    </source>
</evidence>
<comment type="function">
    <text evidence="1 14">Catalyzes the reversible adenylation of nicotinate mononucleotide (NaMN) to nicotinic acid adenine dinucleotide (NaAD).</text>
</comment>
<evidence type="ECO:0000256" key="4">
    <source>
        <dbReference type="ARBA" id="ARBA00022679"/>
    </source>
</evidence>
<organism evidence="16 17">
    <name type="scientific">Candidatus Coproplasma excrementigallinarum</name>
    <dbReference type="NCBI Taxonomy" id="2840747"/>
    <lineage>
        <taxon>Bacteria</taxon>
        <taxon>Bacillati</taxon>
        <taxon>Bacillota</taxon>
        <taxon>Clostridia</taxon>
        <taxon>Eubacteriales</taxon>
        <taxon>Candidatus Coproplasma</taxon>
    </lineage>
</organism>
<dbReference type="EC" id="2.7.7.18" evidence="14"/>
<comment type="caution">
    <text evidence="16">The sequence shown here is derived from an EMBL/GenBank/DDBJ whole genome shotgun (WGS) entry which is preliminary data.</text>
</comment>
<keyword evidence="8" id="KW-0378">Hydrolase</keyword>
<dbReference type="SUPFAM" id="SSF109604">
    <property type="entry name" value="HD-domain/PDEase-like"/>
    <property type="match status" value="1"/>
</dbReference>
<dbReference type="Pfam" id="PF01966">
    <property type="entry name" value="HD"/>
    <property type="match status" value="1"/>
</dbReference>
<keyword evidence="3 14" id="KW-0662">Pyridine nucleotide biosynthesis</keyword>
<sequence>MKIILFGGAFNPVHNEHIAMLKAAVSRLGADKAIIMPTAVAPHKTGYITAPPAARLEMCHIAFDGIAEVSDFEINKGGASYSYITCDYLRHKYPDDEIYFLMGADMFDCFADWVYPERILKDVKLVVCSRTGSADVNQSQKHFEEQFGTSAEIVDFTGAPVSSTRTRVAAALGANISDYVPHEISKYIKKNGLYKIPDLAKAQKLLTSKRAEHTLRVAFMAAENCRRFKITEKKAVTAAALHDAAKYLKLSDKRLKGFVPPEGVPDKVMHQYAGAYLAEHEFGITDEDILNAIRYHTSGRAGMSDLEKLIFLSDMLEEGRKFEGVDKLRKLFAEDMDKCLECALHDELGFLKESGGDIYPLTQEAYDYIKKQNAEKQVQKTE</sequence>
<dbReference type="AlphaFoldDB" id="A0A9D1MIA5"/>
<dbReference type="GO" id="GO:0004515">
    <property type="term" value="F:nicotinate-nucleotide adenylyltransferase activity"/>
    <property type="evidence" value="ECO:0007669"/>
    <property type="project" value="UniProtKB-UniRule"/>
</dbReference>
<dbReference type="CDD" id="cd00077">
    <property type="entry name" value="HDc"/>
    <property type="match status" value="1"/>
</dbReference>
<feature type="domain" description="HD/PDEase" evidence="15">
    <location>
        <begin position="206"/>
        <end position="328"/>
    </location>
</feature>
<reference evidence="16" key="2">
    <citation type="journal article" date="2021" name="PeerJ">
        <title>Extensive microbial diversity within the chicken gut microbiome revealed by metagenomics and culture.</title>
        <authorList>
            <person name="Gilroy R."/>
            <person name="Ravi A."/>
            <person name="Getino M."/>
            <person name="Pursley I."/>
            <person name="Horton D.L."/>
            <person name="Alikhan N.F."/>
            <person name="Baker D."/>
            <person name="Gharbi K."/>
            <person name="Hall N."/>
            <person name="Watson M."/>
            <person name="Adriaenssens E.M."/>
            <person name="Foster-Nyarko E."/>
            <person name="Jarju S."/>
            <person name="Secka A."/>
            <person name="Antonio M."/>
            <person name="Oren A."/>
            <person name="Chaudhuri R.R."/>
            <person name="La Ragione R."/>
            <person name="Hildebrand F."/>
            <person name="Pallen M.J."/>
        </authorList>
    </citation>
    <scope>NUCLEOTIDE SEQUENCE</scope>
    <source>
        <strain evidence="16">CHK195-12923</strain>
    </source>
</reference>
<proteinExistence type="inferred from homology"/>
<dbReference type="NCBIfam" id="TIGR00482">
    <property type="entry name" value="nicotinate (nicotinamide) nucleotide adenylyltransferase"/>
    <property type="match status" value="1"/>
</dbReference>
<comment type="similarity">
    <text evidence="14">Belongs to the NadD family.</text>
</comment>
<evidence type="ECO:0000256" key="9">
    <source>
        <dbReference type="ARBA" id="ARBA00022840"/>
    </source>
</evidence>
<dbReference type="InterPro" id="IPR005248">
    <property type="entry name" value="NadD/NMNAT"/>
</dbReference>
<gene>
    <name evidence="14 16" type="primary">nadD</name>
    <name evidence="16" type="ORF">IAB69_00060</name>
</gene>
<dbReference type="InterPro" id="IPR006674">
    <property type="entry name" value="HD_domain"/>
</dbReference>
<dbReference type="CDD" id="cd02165">
    <property type="entry name" value="NMNAT"/>
    <property type="match status" value="1"/>
</dbReference>
<evidence type="ECO:0000313" key="17">
    <source>
        <dbReference type="Proteomes" id="UP000824110"/>
    </source>
</evidence>
<evidence type="ECO:0000256" key="5">
    <source>
        <dbReference type="ARBA" id="ARBA00022695"/>
    </source>
</evidence>
<dbReference type="SUPFAM" id="SSF52374">
    <property type="entry name" value="Nucleotidylyl transferase"/>
    <property type="match status" value="1"/>
</dbReference>
<evidence type="ECO:0000256" key="13">
    <source>
        <dbReference type="ARBA" id="ARBA00049417"/>
    </source>
</evidence>
<evidence type="ECO:0000256" key="12">
    <source>
        <dbReference type="ARBA" id="ARBA00048721"/>
    </source>
</evidence>
<dbReference type="SMART" id="SM00471">
    <property type="entry name" value="HDc"/>
    <property type="match status" value="1"/>
</dbReference>
<evidence type="ECO:0000256" key="7">
    <source>
        <dbReference type="ARBA" id="ARBA00022741"/>
    </source>
</evidence>
<evidence type="ECO:0000256" key="8">
    <source>
        <dbReference type="ARBA" id="ARBA00022801"/>
    </source>
</evidence>
<keyword evidence="9 14" id="KW-0067">ATP-binding</keyword>
<keyword evidence="11 14" id="KW-0520">NAD</keyword>
<dbReference type="InterPro" id="IPR004821">
    <property type="entry name" value="Cyt_trans-like"/>
</dbReference>
<comment type="pathway">
    <text evidence="2 14">Cofactor biosynthesis; NAD(+) biosynthesis; deamido-NAD(+) from nicotinate D-ribonucleotide: step 1/1.</text>
</comment>
<evidence type="ECO:0000256" key="3">
    <source>
        <dbReference type="ARBA" id="ARBA00022642"/>
    </source>
</evidence>
<evidence type="ECO:0000256" key="2">
    <source>
        <dbReference type="ARBA" id="ARBA00005019"/>
    </source>
</evidence>
<evidence type="ECO:0000256" key="6">
    <source>
        <dbReference type="ARBA" id="ARBA00022723"/>
    </source>
</evidence>
<keyword evidence="4 14" id="KW-0808">Transferase</keyword>
<dbReference type="Gene3D" id="1.10.3210.10">
    <property type="entry name" value="Hypothetical protein af1432"/>
    <property type="match status" value="1"/>
</dbReference>
<comment type="catalytic activity">
    <reaction evidence="13">
        <text>P(1),P(4)-bis(5'-adenosyl) tetraphosphate + H2O = 2 ADP + 2 H(+)</text>
        <dbReference type="Rhea" id="RHEA:24252"/>
        <dbReference type="ChEBI" id="CHEBI:15377"/>
        <dbReference type="ChEBI" id="CHEBI:15378"/>
        <dbReference type="ChEBI" id="CHEBI:58141"/>
        <dbReference type="ChEBI" id="CHEBI:456216"/>
        <dbReference type="EC" id="3.6.1.41"/>
    </reaction>
</comment>
<dbReference type="NCBIfam" id="TIGR00488">
    <property type="entry name" value="bis(5'-nucleosyl)-tetraphosphatase (symmetrical) YqeK"/>
    <property type="match status" value="1"/>
</dbReference>
<evidence type="ECO:0000259" key="15">
    <source>
        <dbReference type="SMART" id="SM00471"/>
    </source>
</evidence>
<keyword evidence="7 14" id="KW-0547">Nucleotide-binding</keyword>
<evidence type="ECO:0000256" key="14">
    <source>
        <dbReference type="HAMAP-Rule" id="MF_00244"/>
    </source>
</evidence>
<dbReference type="EMBL" id="DVNE01000001">
    <property type="protein sequence ID" value="HIU61033.1"/>
    <property type="molecule type" value="Genomic_DNA"/>
</dbReference>